<comment type="caution">
    <text evidence="1">The sequence shown here is derived from an EMBL/GenBank/DDBJ whole genome shotgun (WGS) entry which is preliminary data.</text>
</comment>
<gene>
    <name evidence="1" type="ORF">GCM10020367_23720</name>
</gene>
<evidence type="ECO:0000313" key="2">
    <source>
        <dbReference type="Proteomes" id="UP001499990"/>
    </source>
</evidence>
<keyword evidence="2" id="KW-1185">Reference proteome</keyword>
<sequence>MTWTQPRCGVSAAWVAAGFSPPSHGRGRLGDGAIDLRAWCEPVTAAGYDGPVEVELFHEGLWARTDWRSWR</sequence>
<protein>
    <recommendedName>
        <fullName evidence="3">Sugar phosphate isomerase/epimerase</fullName>
    </recommendedName>
</protein>
<accession>A0ABP6SB19</accession>
<dbReference type="Gene3D" id="3.20.20.150">
    <property type="entry name" value="Divalent-metal-dependent TIM barrel enzymes"/>
    <property type="match status" value="1"/>
</dbReference>
<dbReference type="InterPro" id="IPR036237">
    <property type="entry name" value="Xyl_isomerase-like_sf"/>
</dbReference>
<proteinExistence type="predicted"/>
<organism evidence="1 2">
    <name type="scientific">Streptomyces sannanensis</name>
    <dbReference type="NCBI Taxonomy" id="285536"/>
    <lineage>
        <taxon>Bacteria</taxon>
        <taxon>Bacillati</taxon>
        <taxon>Actinomycetota</taxon>
        <taxon>Actinomycetes</taxon>
        <taxon>Kitasatosporales</taxon>
        <taxon>Streptomycetaceae</taxon>
        <taxon>Streptomyces</taxon>
    </lineage>
</organism>
<dbReference type="EMBL" id="BAAAYL010000001">
    <property type="protein sequence ID" value="GAA3371760.1"/>
    <property type="molecule type" value="Genomic_DNA"/>
</dbReference>
<dbReference type="Proteomes" id="UP001499990">
    <property type="component" value="Unassembled WGS sequence"/>
</dbReference>
<reference evidence="2" key="1">
    <citation type="journal article" date="2019" name="Int. J. Syst. Evol. Microbiol.">
        <title>The Global Catalogue of Microorganisms (GCM) 10K type strain sequencing project: providing services to taxonomists for standard genome sequencing and annotation.</title>
        <authorList>
            <consortium name="The Broad Institute Genomics Platform"/>
            <consortium name="The Broad Institute Genome Sequencing Center for Infectious Disease"/>
            <person name="Wu L."/>
            <person name="Ma J."/>
        </authorList>
    </citation>
    <scope>NUCLEOTIDE SEQUENCE [LARGE SCALE GENOMIC DNA]</scope>
    <source>
        <strain evidence="2">JCM 9651</strain>
    </source>
</reference>
<dbReference type="SUPFAM" id="SSF51658">
    <property type="entry name" value="Xylose isomerase-like"/>
    <property type="match status" value="1"/>
</dbReference>
<evidence type="ECO:0008006" key="3">
    <source>
        <dbReference type="Google" id="ProtNLM"/>
    </source>
</evidence>
<name>A0ABP6SB19_9ACTN</name>
<evidence type="ECO:0000313" key="1">
    <source>
        <dbReference type="EMBL" id="GAA3371760.1"/>
    </source>
</evidence>